<dbReference type="Pfam" id="PF00685">
    <property type="entry name" value="Sulfotransfer_1"/>
    <property type="match status" value="1"/>
</dbReference>
<dbReference type="AlphaFoldDB" id="A0A2R5LLV5"/>
<proteinExistence type="inferred from homology"/>
<feature type="domain" description="Sulfotransferase" evidence="4">
    <location>
        <begin position="102"/>
        <end position="353"/>
    </location>
</feature>
<evidence type="ECO:0000256" key="2">
    <source>
        <dbReference type="ARBA" id="ARBA00022679"/>
    </source>
</evidence>
<name>A0A2R5LLV5_9ACAR</name>
<evidence type="ECO:0000313" key="5">
    <source>
        <dbReference type="EMBL" id="MBY10471.1"/>
    </source>
</evidence>
<feature type="region of interest" description="Disordered" evidence="3">
    <location>
        <begin position="23"/>
        <end position="46"/>
    </location>
</feature>
<sequence length="430" mass="48747">MISLKFLYSNPLGALLTGSKCHSTSSSSSTTGGNGTSTTSGNSDEWAVVPADQDPAVVRDPQWQRYALSIPRAQSFRGVLLQGYLVHPHVLRGLHDFKIRADDVFVITYPKSGTTWMEEIVSLIYNGGDPERVKNKLLAYRVQHLEVGPPVGHLWHLRKTRAPRLLATHLPLRLIPKQLQQAKCKVIYVIRNPKDNAVSYYHHHKISTFLGNYKGSWDEFLAHYMDGHVVYGSWFEHVLPYWQFYLEHPDRVMVVSFEELKIDLSGMVRRISQFLGKPLGADAIAAVANHCSFDQMKNNNMVNREVLPITDLFDMSQSKFMRKGIIGDWKNYFTPEQSKAFDELYAERMADSGLDLVFEPQDALERMRKLGRIIVTPDPRVSWGSSDPDTPDEEGSTQSCPCFFDSPTLTRRDVPLHHSFLTPDPLSLTG</sequence>
<dbReference type="EMBL" id="GGLE01006345">
    <property type="protein sequence ID" value="MBY10471.1"/>
    <property type="molecule type" value="Transcribed_RNA"/>
</dbReference>
<dbReference type="Gene3D" id="3.40.50.300">
    <property type="entry name" value="P-loop containing nucleotide triphosphate hydrolases"/>
    <property type="match status" value="1"/>
</dbReference>
<evidence type="ECO:0000256" key="3">
    <source>
        <dbReference type="SAM" id="MobiDB-lite"/>
    </source>
</evidence>
<organism evidence="5">
    <name type="scientific">Ornithodoros turicata</name>
    <dbReference type="NCBI Taxonomy" id="34597"/>
    <lineage>
        <taxon>Eukaryota</taxon>
        <taxon>Metazoa</taxon>
        <taxon>Ecdysozoa</taxon>
        <taxon>Arthropoda</taxon>
        <taxon>Chelicerata</taxon>
        <taxon>Arachnida</taxon>
        <taxon>Acari</taxon>
        <taxon>Parasitiformes</taxon>
        <taxon>Ixodida</taxon>
        <taxon>Ixodoidea</taxon>
        <taxon>Argasidae</taxon>
        <taxon>Ornithodorinae</taxon>
        <taxon>Ornithodoros</taxon>
    </lineage>
</organism>
<dbReference type="FunFam" id="3.40.50.300:FF:000433">
    <property type="entry name" value="Estrogen sulfotransferase"/>
    <property type="match status" value="1"/>
</dbReference>
<protein>
    <submittedName>
        <fullName evidence="5">Putative sulfotransferase ixodes scapularis sulfotransferase</fullName>
    </submittedName>
</protein>
<dbReference type="GO" id="GO:0008146">
    <property type="term" value="F:sulfotransferase activity"/>
    <property type="evidence" value="ECO:0007669"/>
    <property type="project" value="InterPro"/>
</dbReference>
<comment type="similarity">
    <text evidence="1">Belongs to the sulfotransferase 1 family.</text>
</comment>
<evidence type="ECO:0000259" key="4">
    <source>
        <dbReference type="Pfam" id="PF00685"/>
    </source>
</evidence>
<reference evidence="5" key="1">
    <citation type="submission" date="2018-03" db="EMBL/GenBank/DDBJ databases">
        <title>The relapsing fever spirochete Borrelia turicatae persists in the highly oxidative environment of its soft-bodied tick vector.</title>
        <authorList>
            <person name="Bourret T.J."/>
            <person name="Boyle W.K."/>
            <person name="Valenzuela J.G."/>
            <person name="Oliveira F."/>
            <person name="Lopez J.E."/>
        </authorList>
    </citation>
    <scope>NUCLEOTIDE SEQUENCE</scope>
    <source>
        <strain evidence="5">Kansas strain/isolate</strain>
        <tissue evidence="5">Salivary glands</tissue>
    </source>
</reference>
<accession>A0A2R5LLV5</accession>
<keyword evidence="2 5" id="KW-0808">Transferase</keyword>
<dbReference type="InterPro" id="IPR000863">
    <property type="entry name" value="Sulfotransferase_dom"/>
</dbReference>
<dbReference type="SUPFAM" id="SSF52540">
    <property type="entry name" value="P-loop containing nucleoside triphosphate hydrolases"/>
    <property type="match status" value="1"/>
</dbReference>
<dbReference type="InterPro" id="IPR027417">
    <property type="entry name" value="P-loop_NTPase"/>
</dbReference>
<dbReference type="PANTHER" id="PTHR11783">
    <property type="entry name" value="SULFOTRANSFERASE SULT"/>
    <property type="match status" value="1"/>
</dbReference>
<evidence type="ECO:0000256" key="1">
    <source>
        <dbReference type="ARBA" id="ARBA00005771"/>
    </source>
</evidence>